<name>J9GZN8_9ZZZZ</name>
<keyword evidence="3" id="KW-0067">ATP-binding</keyword>
<feature type="compositionally biased region" description="Polar residues" evidence="1">
    <location>
        <begin position="339"/>
        <end position="359"/>
    </location>
</feature>
<keyword evidence="3" id="KW-0547">Nucleotide-binding</keyword>
<dbReference type="Pfam" id="PF14491">
    <property type="entry name" value="DUF4435"/>
    <property type="match status" value="1"/>
</dbReference>
<proteinExistence type="predicted"/>
<organism evidence="3">
    <name type="scientific">gut metagenome</name>
    <dbReference type="NCBI Taxonomy" id="749906"/>
    <lineage>
        <taxon>unclassified sequences</taxon>
        <taxon>metagenomes</taxon>
        <taxon>organismal metagenomes</taxon>
    </lineage>
</organism>
<evidence type="ECO:0000256" key="1">
    <source>
        <dbReference type="SAM" id="MobiDB-lite"/>
    </source>
</evidence>
<reference evidence="3" key="1">
    <citation type="journal article" date="2012" name="PLoS ONE">
        <title>Gene sets for utilization of primary and secondary nutrition supplies in the distal gut of endangered iberian lynx.</title>
        <authorList>
            <person name="Alcaide M."/>
            <person name="Messina E."/>
            <person name="Richter M."/>
            <person name="Bargiela R."/>
            <person name="Peplies J."/>
            <person name="Huws S.A."/>
            <person name="Newbold C.J."/>
            <person name="Golyshin P.N."/>
            <person name="Simon M.A."/>
            <person name="Lopez G."/>
            <person name="Yakimov M.M."/>
            <person name="Ferrer M."/>
        </authorList>
    </citation>
    <scope>NUCLEOTIDE SEQUENCE</scope>
</reference>
<accession>J9GZN8</accession>
<dbReference type="GO" id="GO:0005524">
    <property type="term" value="F:ATP binding"/>
    <property type="evidence" value="ECO:0007669"/>
    <property type="project" value="UniProtKB-KW"/>
</dbReference>
<sequence>MKKLKQNLNSAYIEAMNRLGGKRSRQRIVAYVESYDDVFFWSNLLRPLETPHYYFEVMLPSRTSLCKGKKIAIANELGNRLGKCMIACVDADYDYLMQGATLTSAAVCQNPYIFHTYVYAIENFQCYAPALQNICVMATLNDRHLFDFENFLRLYSETIWPLFVWNVWCYRYGTYKSFSMLDFYHIVQLTQLNYYHPEQTLDRLRHLVNAKISRLQRQFPQGKSTYKPLRNELLALGLTPQTTYLYMRGHDLFDGIVVPLLGGICEILRREREKEIRRLAEHQVQMQNELSAYQNAISSLEEMLRKHTSYMDCPQYRKVQDDVKALLHQLENGKKEEQPNASKQNPAHQSQVEPTSVATPSAPHRPSDMESV</sequence>
<dbReference type="InterPro" id="IPR029492">
    <property type="entry name" value="DUF4435"/>
</dbReference>
<dbReference type="EMBL" id="AMCI01000544">
    <property type="protein sequence ID" value="EJX08778.1"/>
    <property type="molecule type" value="Genomic_DNA"/>
</dbReference>
<evidence type="ECO:0000313" key="3">
    <source>
        <dbReference type="EMBL" id="EJX08778.1"/>
    </source>
</evidence>
<feature type="domain" description="DUF4435" evidence="2">
    <location>
        <begin position="27"/>
        <end position="272"/>
    </location>
</feature>
<protein>
    <submittedName>
        <fullName evidence="3">ABC transporter ATP-binding protein</fullName>
    </submittedName>
</protein>
<comment type="caution">
    <text evidence="3">The sequence shown here is derived from an EMBL/GenBank/DDBJ whole genome shotgun (WGS) entry which is preliminary data.</text>
</comment>
<dbReference type="AlphaFoldDB" id="J9GZN8"/>
<gene>
    <name evidence="3" type="ORF">EVA_03112</name>
</gene>
<feature type="region of interest" description="Disordered" evidence="1">
    <location>
        <begin position="330"/>
        <end position="372"/>
    </location>
</feature>
<evidence type="ECO:0000259" key="2">
    <source>
        <dbReference type="Pfam" id="PF14491"/>
    </source>
</evidence>